<reference evidence="1 2" key="1">
    <citation type="journal article" date="2024" name="Genome Biol. Evol.">
        <title>Chromosome-level genome assembly of the viviparous eelpout Zoarces viviparus.</title>
        <authorList>
            <person name="Fuhrmann N."/>
            <person name="Brasseur M.V."/>
            <person name="Bakowski C.E."/>
            <person name="Podsiadlowski L."/>
            <person name="Prost S."/>
            <person name="Krehenwinkel H."/>
            <person name="Mayer C."/>
        </authorList>
    </citation>
    <scope>NUCLEOTIDE SEQUENCE [LARGE SCALE GENOMIC DNA]</scope>
    <source>
        <strain evidence="1">NO-MEL_2022_Ind0_liver</strain>
    </source>
</reference>
<organism evidence="1 2">
    <name type="scientific">Zoarces viviparus</name>
    <name type="common">Viviparous eelpout</name>
    <name type="synonym">Blennius viviparus</name>
    <dbReference type="NCBI Taxonomy" id="48416"/>
    <lineage>
        <taxon>Eukaryota</taxon>
        <taxon>Metazoa</taxon>
        <taxon>Chordata</taxon>
        <taxon>Craniata</taxon>
        <taxon>Vertebrata</taxon>
        <taxon>Euteleostomi</taxon>
        <taxon>Actinopterygii</taxon>
        <taxon>Neopterygii</taxon>
        <taxon>Teleostei</taxon>
        <taxon>Neoteleostei</taxon>
        <taxon>Acanthomorphata</taxon>
        <taxon>Eupercaria</taxon>
        <taxon>Perciformes</taxon>
        <taxon>Cottioidei</taxon>
        <taxon>Zoarcales</taxon>
        <taxon>Zoarcidae</taxon>
        <taxon>Zoarcinae</taxon>
        <taxon>Zoarces</taxon>
    </lineage>
</organism>
<gene>
    <name evidence="1" type="ORF">VZT92_000295</name>
</gene>
<dbReference type="EMBL" id="JBCEZU010000001">
    <property type="protein sequence ID" value="KAK9542430.1"/>
    <property type="molecule type" value="Genomic_DNA"/>
</dbReference>
<sequence length="106" mass="11658">MYLYVIVGKSHKASRSLRCLPLRPTTQADNLCGQRQLRLIARQGSVEAGLWSNGSATGTPSKPGKNLIRAVPRCLLLCAQRIARRHLQDCTTWSSGADMKRGETHA</sequence>
<evidence type="ECO:0000313" key="2">
    <source>
        <dbReference type="Proteomes" id="UP001488805"/>
    </source>
</evidence>
<protein>
    <submittedName>
        <fullName evidence="1">Uncharacterized protein</fullName>
    </submittedName>
</protein>
<proteinExistence type="predicted"/>
<name>A0AAW1G787_ZOAVI</name>
<keyword evidence="2" id="KW-1185">Reference proteome</keyword>
<accession>A0AAW1G787</accession>
<dbReference type="Proteomes" id="UP001488805">
    <property type="component" value="Unassembled WGS sequence"/>
</dbReference>
<dbReference type="AlphaFoldDB" id="A0AAW1G787"/>
<comment type="caution">
    <text evidence="1">The sequence shown here is derived from an EMBL/GenBank/DDBJ whole genome shotgun (WGS) entry which is preliminary data.</text>
</comment>
<evidence type="ECO:0000313" key="1">
    <source>
        <dbReference type="EMBL" id="KAK9542430.1"/>
    </source>
</evidence>